<dbReference type="GeneID" id="22913523"/>
<keyword evidence="2" id="KW-1185">Reference proteome</keyword>
<organism evidence="1 2">
    <name type="scientific">Gregarina niphandrodes</name>
    <name type="common">Septate eugregarine</name>
    <dbReference type="NCBI Taxonomy" id="110365"/>
    <lineage>
        <taxon>Eukaryota</taxon>
        <taxon>Sar</taxon>
        <taxon>Alveolata</taxon>
        <taxon>Apicomplexa</taxon>
        <taxon>Conoidasida</taxon>
        <taxon>Gregarinasina</taxon>
        <taxon>Eugregarinorida</taxon>
        <taxon>Gregarinidae</taxon>
        <taxon>Gregarina</taxon>
    </lineage>
</organism>
<protein>
    <submittedName>
        <fullName evidence="1">Uncharacterized protein</fullName>
    </submittedName>
</protein>
<name>A0A023B4M5_GRENI</name>
<dbReference type="RefSeq" id="XP_011131106.1">
    <property type="nucleotide sequence ID" value="XM_011132804.1"/>
</dbReference>
<gene>
    <name evidence="1" type="ORF">GNI_099430</name>
</gene>
<evidence type="ECO:0000313" key="1">
    <source>
        <dbReference type="EMBL" id="EZG57123.1"/>
    </source>
</evidence>
<proteinExistence type="predicted"/>
<accession>A0A023B4M5</accession>
<dbReference type="AlphaFoldDB" id="A0A023B4M5"/>
<evidence type="ECO:0000313" key="2">
    <source>
        <dbReference type="Proteomes" id="UP000019763"/>
    </source>
</evidence>
<reference evidence="1" key="1">
    <citation type="submission" date="2013-12" db="EMBL/GenBank/DDBJ databases">
        <authorList>
            <person name="Omoto C.K."/>
            <person name="Sibley D."/>
            <person name="Venepally P."/>
            <person name="Hadjithomas M."/>
            <person name="Karamycheva S."/>
            <person name="Brunk B."/>
            <person name="Roos D."/>
            <person name="Caler E."/>
            <person name="Lorenzi H."/>
        </authorList>
    </citation>
    <scope>NUCLEOTIDE SEQUENCE</scope>
</reference>
<dbReference type="Proteomes" id="UP000019763">
    <property type="component" value="Unassembled WGS sequence"/>
</dbReference>
<dbReference type="OrthoDB" id="47375at2759"/>
<dbReference type="EMBL" id="AFNH02000745">
    <property type="protein sequence ID" value="EZG57123.1"/>
    <property type="molecule type" value="Genomic_DNA"/>
</dbReference>
<sequence length="313" mass="36278">MRIFPLVSIVTAYNEVSRCGFENIPILYMNLDSQVERRMRLTEMFPEAIRIRAVDGRNATELLSRLDHDLDPQEFSKENLVNATKKHFKAFPAGYEYMILAEDDVAAPLCGILPSTLDRVIKQLNEVDPEWEVLRLQWTVKGDSMYKMKKGQLNRLGELVHELGDEYRQSLLETYGAWENAPVLGRFTGGWGNVFNVWHRRAMKKFTEKYGGRIVSGIQRWKCPDGDECISNGLFVRQSTKHSYVVLPPWVQNEPGERGSLIREGRSNHRFHLSAVALSTQWLVELREFVRRGAQDLYPDPELVWRAVKRRKP</sequence>
<comment type="caution">
    <text evidence="1">The sequence shown here is derived from an EMBL/GenBank/DDBJ whole genome shotgun (WGS) entry which is preliminary data.</text>
</comment>
<dbReference type="VEuPathDB" id="CryptoDB:GNI_099430"/>
<dbReference type="eggNOG" id="ENOG502SGZH">
    <property type="taxonomic scope" value="Eukaryota"/>
</dbReference>